<dbReference type="InterPro" id="IPR011051">
    <property type="entry name" value="RmlC_Cupin_sf"/>
</dbReference>
<dbReference type="eggNOG" id="COG0662">
    <property type="taxonomic scope" value="Bacteria"/>
</dbReference>
<dbReference type="OrthoDB" id="996621at2"/>
<evidence type="ECO:0000256" key="1">
    <source>
        <dbReference type="ARBA" id="ARBA00022723"/>
    </source>
</evidence>
<dbReference type="SUPFAM" id="SSF51182">
    <property type="entry name" value="RmlC-like cupins"/>
    <property type="match status" value="1"/>
</dbReference>
<protein>
    <submittedName>
        <fullName evidence="3">Cupin domain-containing protein</fullName>
    </submittedName>
</protein>
<keyword evidence="1" id="KW-0479">Metal-binding</keyword>
<dbReference type="EMBL" id="FQWT01000001">
    <property type="protein sequence ID" value="SHG55168.1"/>
    <property type="molecule type" value="Genomic_DNA"/>
</dbReference>
<dbReference type="InterPro" id="IPR013096">
    <property type="entry name" value="Cupin_2"/>
</dbReference>
<sequence length="160" mass="18288">MSDTVILSEGTEFDHVINEVSKYIHLYVMAFEKEERTITRIDKRENMYGGNGTVYLIQMFGQNELTNNRLAAYMVLLNRGDESGFHTHNERNEEELYVVIHGTGEYRERTGTQGPERKKILQKGDITAISSIGYHSIENTGDEPLIMFVITTNNPLNNKA</sequence>
<name>A0A1M5KQX9_9FLAO</name>
<organism evidence="3 4">
    <name type="scientific">Chryseobacterium oranimense</name>
    <dbReference type="NCBI Taxonomy" id="421058"/>
    <lineage>
        <taxon>Bacteria</taxon>
        <taxon>Pseudomonadati</taxon>
        <taxon>Bacteroidota</taxon>
        <taxon>Flavobacteriia</taxon>
        <taxon>Flavobacteriales</taxon>
        <taxon>Weeksellaceae</taxon>
        <taxon>Chryseobacterium group</taxon>
        <taxon>Chryseobacterium</taxon>
    </lineage>
</organism>
<evidence type="ECO:0000313" key="4">
    <source>
        <dbReference type="Proteomes" id="UP000184047"/>
    </source>
</evidence>
<evidence type="ECO:0000313" key="3">
    <source>
        <dbReference type="EMBL" id="SHG55168.1"/>
    </source>
</evidence>
<proteinExistence type="predicted"/>
<dbReference type="InterPro" id="IPR014710">
    <property type="entry name" value="RmlC-like_jellyroll"/>
</dbReference>
<dbReference type="InterPro" id="IPR051610">
    <property type="entry name" value="GPI/OXD"/>
</dbReference>
<gene>
    <name evidence="3" type="ORF">SAMN05421866_0802</name>
</gene>
<dbReference type="STRING" id="421058.SAMN05421866_0802"/>
<evidence type="ECO:0000259" key="2">
    <source>
        <dbReference type="Pfam" id="PF07883"/>
    </source>
</evidence>
<accession>A0A1M5KQX9</accession>
<dbReference type="PANTHER" id="PTHR35848:SF6">
    <property type="entry name" value="CUPIN TYPE-2 DOMAIN-CONTAINING PROTEIN"/>
    <property type="match status" value="1"/>
</dbReference>
<dbReference type="AlphaFoldDB" id="A0A1M5KQX9"/>
<dbReference type="Pfam" id="PF07883">
    <property type="entry name" value="Cupin_2"/>
    <property type="match status" value="1"/>
</dbReference>
<reference evidence="4" key="1">
    <citation type="submission" date="2016-11" db="EMBL/GenBank/DDBJ databases">
        <authorList>
            <person name="Varghese N."/>
            <person name="Submissions S."/>
        </authorList>
    </citation>
    <scope>NUCLEOTIDE SEQUENCE [LARGE SCALE GENOMIC DNA]</scope>
    <source>
        <strain evidence="4">DSM 19055</strain>
    </source>
</reference>
<dbReference type="PANTHER" id="PTHR35848">
    <property type="entry name" value="OXALATE-BINDING PROTEIN"/>
    <property type="match status" value="1"/>
</dbReference>
<feature type="domain" description="Cupin type-2" evidence="2">
    <location>
        <begin position="75"/>
        <end position="150"/>
    </location>
</feature>
<dbReference type="Proteomes" id="UP000184047">
    <property type="component" value="Unassembled WGS sequence"/>
</dbReference>
<dbReference type="Gene3D" id="2.60.120.10">
    <property type="entry name" value="Jelly Rolls"/>
    <property type="match status" value="1"/>
</dbReference>
<keyword evidence="4" id="KW-1185">Reference proteome</keyword>
<dbReference type="RefSeq" id="WP_073060343.1">
    <property type="nucleotide sequence ID" value="NZ_FQWT01000001.1"/>
</dbReference>
<dbReference type="GO" id="GO:0046872">
    <property type="term" value="F:metal ion binding"/>
    <property type="evidence" value="ECO:0007669"/>
    <property type="project" value="UniProtKB-KW"/>
</dbReference>